<dbReference type="RefSeq" id="WP_023940375.1">
    <property type="nucleotide sequence ID" value="NZ_JQJB01000009.1"/>
</dbReference>
<dbReference type="EMBL" id="JQJC01000025">
    <property type="protein sequence ID" value="KGN93526.1"/>
    <property type="molecule type" value="Genomic_DNA"/>
</dbReference>
<evidence type="ECO:0000259" key="5">
    <source>
        <dbReference type="Pfam" id="PF01948"/>
    </source>
</evidence>
<evidence type="ECO:0000256" key="4">
    <source>
        <dbReference type="HAMAP-Rule" id="MF_00002"/>
    </source>
</evidence>
<accession>A0A0A2FQW9</accession>
<dbReference type="PANTHER" id="PTHR35805">
    <property type="entry name" value="ASPARTATE CARBAMOYLTRANSFERASE REGULATORY CHAIN"/>
    <property type="match status" value="1"/>
</dbReference>
<dbReference type="Pfam" id="PF01948">
    <property type="entry name" value="PyrI"/>
    <property type="match status" value="1"/>
</dbReference>
<dbReference type="InterPro" id="IPR036793">
    <property type="entry name" value="Asp_carbatrfase_reg_N_sf"/>
</dbReference>
<evidence type="ECO:0000313" key="10">
    <source>
        <dbReference type="Proteomes" id="UP000249300"/>
    </source>
</evidence>
<dbReference type="Gene3D" id="3.30.70.140">
    <property type="entry name" value="Aspartate carbamoyltransferase regulatory subunit, N-terminal domain"/>
    <property type="match status" value="1"/>
</dbReference>
<dbReference type="OrthoDB" id="5599321at2"/>
<evidence type="ECO:0000256" key="2">
    <source>
        <dbReference type="ARBA" id="ARBA00022833"/>
    </source>
</evidence>
<dbReference type="GO" id="GO:0006207">
    <property type="term" value="P:'de novo' pyrimidine nucleobase biosynthetic process"/>
    <property type="evidence" value="ECO:0007669"/>
    <property type="project" value="InterPro"/>
</dbReference>
<dbReference type="Gene3D" id="2.30.30.20">
    <property type="entry name" value="Aspartate carbamoyltransferase regulatory subunit, C-terminal domain"/>
    <property type="match status" value="1"/>
</dbReference>
<evidence type="ECO:0000259" key="6">
    <source>
        <dbReference type="Pfam" id="PF02748"/>
    </source>
</evidence>
<dbReference type="InterPro" id="IPR036792">
    <property type="entry name" value="Asp_carbatrfase_reg_C_sf"/>
</dbReference>
<proteinExistence type="inferred from homology"/>
<evidence type="ECO:0000256" key="1">
    <source>
        <dbReference type="ARBA" id="ARBA00022723"/>
    </source>
</evidence>
<comment type="function">
    <text evidence="4">Involved in allosteric regulation of aspartate carbamoyltransferase.</text>
</comment>
<dbReference type="GO" id="GO:0016740">
    <property type="term" value="F:transferase activity"/>
    <property type="evidence" value="ECO:0007669"/>
    <property type="project" value="UniProtKB-KW"/>
</dbReference>
<feature type="binding site" evidence="4">
    <location>
        <position position="136"/>
    </location>
    <ligand>
        <name>Zn(2+)</name>
        <dbReference type="ChEBI" id="CHEBI:29105"/>
    </ligand>
</feature>
<dbReference type="InterPro" id="IPR020545">
    <property type="entry name" value="Asp_carbamoyltransf_reg_N"/>
</dbReference>
<keyword evidence="8" id="KW-0808">Transferase</keyword>
<dbReference type="KEGG" id="pcre:NCTC12858_00976"/>
<dbReference type="AlphaFoldDB" id="A0A0A2FQW9"/>
<evidence type="ECO:0000256" key="3">
    <source>
        <dbReference type="ARBA" id="ARBA00022975"/>
    </source>
</evidence>
<comment type="subunit">
    <text evidence="4">Contains catalytic and regulatory chains.</text>
</comment>
<feature type="domain" description="Aspartate carbamoyltransferase regulatory subunit C-terminal" evidence="6">
    <location>
        <begin position="102"/>
        <end position="146"/>
    </location>
</feature>
<keyword evidence="2 4" id="KW-0862">Zinc</keyword>
<feature type="binding site" evidence="4">
    <location>
        <position position="139"/>
    </location>
    <ligand>
        <name>Zn(2+)</name>
        <dbReference type="ChEBI" id="CHEBI:29105"/>
    </ligand>
</feature>
<dbReference type="Proteomes" id="UP000030136">
    <property type="component" value="Unassembled WGS sequence"/>
</dbReference>
<evidence type="ECO:0000313" key="8">
    <source>
        <dbReference type="EMBL" id="SQH73132.1"/>
    </source>
</evidence>
<feature type="binding site" evidence="4">
    <location>
        <position position="108"/>
    </location>
    <ligand>
        <name>Zn(2+)</name>
        <dbReference type="ChEBI" id="CHEBI:29105"/>
    </ligand>
</feature>
<evidence type="ECO:0000313" key="7">
    <source>
        <dbReference type="EMBL" id="KGN93526.1"/>
    </source>
</evidence>
<comment type="similarity">
    <text evidence="4">Belongs to the PyrI family.</text>
</comment>
<dbReference type="HAMAP" id="MF_00002">
    <property type="entry name" value="Asp_carb_tr_reg"/>
    <property type="match status" value="1"/>
</dbReference>
<comment type="cofactor">
    <cofactor evidence="4">
        <name>Zn(2+)</name>
        <dbReference type="ChEBI" id="CHEBI:29105"/>
    </cofactor>
    <text evidence="4">Binds 1 zinc ion per subunit.</text>
</comment>
<dbReference type="InterPro" id="IPR020542">
    <property type="entry name" value="Asp_carbamoyltrfase_reg_C"/>
</dbReference>
<dbReference type="EMBL" id="LS483447">
    <property type="protein sequence ID" value="SQH73132.1"/>
    <property type="molecule type" value="Genomic_DNA"/>
</dbReference>
<keyword evidence="10" id="KW-1185">Reference proteome</keyword>
<reference evidence="7 9" key="1">
    <citation type="submission" date="2014-08" db="EMBL/GenBank/DDBJ databases">
        <title>Porphyromonas crevioricanis strain:COT-253_OH1447 Genome sequencing.</title>
        <authorList>
            <person name="Wallis C."/>
            <person name="Deusch O."/>
            <person name="O'Flynn C."/>
            <person name="Davis I."/>
            <person name="Jospin G."/>
            <person name="Darling A.E."/>
            <person name="Coil D.A."/>
            <person name="Alexiev A."/>
            <person name="Horsfall A."/>
            <person name="Kirkwood N."/>
            <person name="Harris S."/>
            <person name="Eisen J.A."/>
        </authorList>
    </citation>
    <scope>NUCLEOTIDE SEQUENCE [LARGE SCALE GENOMIC DNA]</scope>
    <source>
        <strain evidence="9">COT-253 OH1447</strain>
        <strain evidence="7">COT-253_OH1447</strain>
    </source>
</reference>
<dbReference type="GO" id="GO:0009347">
    <property type="term" value="C:aspartate carbamoyltransferase complex"/>
    <property type="evidence" value="ECO:0007669"/>
    <property type="project" value="InterPro"/>
</dbReference>
<dbReference type="InterPro" id="IPR002801">
    <property type="entry name" value="Asp_carbamoylTrfase_reg"/>
</dbReference>
<dbReference type="STRING" id="393921.HQ45_07355"/>
<dbReference type="GO" id="GO:0046872">
    <property type="term" value="F:metal ion binding"/>
    <property type="evidence" value="ECO:0007669"/>
    <property type="project" value="UniProtKB-KW"/>
</dbReference>
<protein>
    <recommendedName>
        <fullName evidence="4">Aspartate carbamoyltransferase regulatory chain</fullName>
    </recommendedName>
</protein>
<dbReference type="Pfam" id="PF02748">
    <property type="entry name" value="PyrI_C"/>
    <property type="match status" value="1"/>
</dbReference>
<name>A0A0A2FQW9_9PORP</name>
<dbReference type="GO" id="GO:0006221">
    <property type="term" value="P:pyrimidine nucleotide biosynthetic process"/>
    <property type="evidence" value="ECO:0007669"/>
    <property type="project" value="UniProtKB-UniRule"/>
</dbReference>
<gene>
    <name evidence="4 8" type="primary">pyrI</name>
    <name evidence="7" type="ORF">HQ38_08805</name>
    <name evidence="8" type="ORF">NCTC12858_00976</name>
</gene>
<dbReference type="eggNOG" id="COG1781">
    <property type="taxonomic scope" value="Bacteria"/>
</dbReference>
<reference evidence="8 10" key="2">
    <citation type="submission" date="2018-06" db="EMBL/GenBank/DDBJ databases">
        <authorList>
            <consortium name="Pathogen Informatics"/>
            <person name="Doyle S."/>
        </authorList>
    </citation>
    <scope>NUCLEOTIDE SEQUENCE [LARGE SCALE GENOMIC DNA]</scope>
    <source>
        <strain evidence="8 10">NCTC12858</strain>
    </source>
</reference>
<feature type="domain" description="Aspartate carbamoyltransferase regulatory subunit N-terminal" evidence="5">
    <location>
        <begin position="7"/>
        <end position="95"/>
    </location>
</feature>
<evidence type="ECO:0000313" key="9">
    <source>
        <dbReference type="Proteomes" id="UP000030136"/>
    </source>
</evidence>
<keyword evidence="1 4" id="KW-0479">Metal-binding</keyword>
<dbReference type="Proteomes" id="UP000249300">
    <property type="component" value="Chromosome 1"/>
</dbReference>
<sequence length="151" mass="16876">MKKEKLLVAAIQNGTVIDHIPTEKLFSVAAMLRLDEIATPVTLGNNLPSATLGSKGVIKISDRFFSEEELSRIAILAPNVHLNVIREFEVVEKRPIPLPENIVGLVRCPNSKCITNHEPMRTHFLVVDSDTEILQCKYCGRKIHPSQIELL</sequence>
<dbReference type="PANTHER" id="PTHR35805:SF1">
    <property type="entry name" value="ASPARTATE CARBAMOYLTRANSFERASE REGULATORY CHAIN"/>
    <property type="match status" value="1"/>
</dbReference>
<feature type="binding site" evidence="4">
    <location>
        <position position="113"/>
    </location>
    <ligand>
        <name>Zn(2+)</name>
        <dbReference type="ChEBI" id="CHEBI:29105"/>
    </ligand>
</feature>
<dbReference type="SUPFAM" id="SSF54893">
    <property type="entry name" value="Aspartate carbamoyltransferase, Regulatory-chain, N-terminal domain"/>
    <property type="match status" value="1"/>
</dbReference>
<dbReference type="SUPFAM" id="SSF57825">
    <property type="entry name" value="Aspartate carbamoyltransferase, Regulatory-chain, C-terminal domain"/>
    <property type="match status" value="1"/>
</dbReference>
<organism evidence="7 9">
    <name type="scientific">Porphyromonas crevioricanis</name>
    <dbReference type="NCBI Taxonomy" id="393921"/>
    <lineage>
        <taxon>Bacteria</taxon>
        <taxon>Pseudomonadati</taxon>
        <taxon>Bacteroidota</taxon>
        <taxon>Bacteroidia</taxon>
        <taxon>Bacteroidales</taxon>
        <taxon>Porphyromonadaceae</taxon>
        <taxon>Porphyromonas</taxon>
    </lineage>
</organism>
<keyword evidence="3 4" id="KW-0665">Pyrimidine biosynthesis</keyword>